<dbReference type="EMBL" id="BAAAHD010000045">
    <property type="protein sequence ID" value="GAA0578340.1"/>
    <property type="molecule type" value="Genomic_DNA"/>
</dbReference>
<accession>A0ABN1EZB5</accession>
<evidence type="ECO:0000313" key="3">
    <source>
        <dbReference type="Proteomes" id="UP001501427"/>
    </source>
</evidence>
<name>A0ABN1EZB5_9ACTN</name>
<sequence>MSGTAPTAGTPLAGPRWPDARPPAVAFRASLRRPSPAIGSLRARRGSAGRGKRRRTGPTGDRAAPRAGAANDVPRAGRAAPQIVQYYRFERSLAFREQGQQHV</sequence>
<proteinExistence type="predicted"/>
<gene>
    <name evidence="2" type="ORF">GCM10009546_45980</name>
</gene>
<protein>
    <submittedName>
        <fullName evidence="2">Uncharacterized protein</fullName>
    </submittedName>
</protein>
<feature type="region of interest" description="Disordered" evidence="1">
    <location>
        <begin position="1"/>
        <end position="78"/>
    </location>
</feature>
<dbReference type="Proteomes" id="UP001501427">
    <property type="component" value="Unassembled WGS sequence"/>
</dbReference>
<keyword evidence="3" id="KW-1185">Reference proteome</keyword>
<evidence type="ECO:0000313" key="2">
    <source>
        <dbReference type="EMBL" id="GAA0578340.1"/>
    </source>
</evidence>
<comment type="caution">
    <text evidence="2">The sequence shown here is derived from an EMBL/GenBank/DDBJ whole genome shotgun (WGS) entry which is preliminary data.</text>
</comment>
<feature type="compositionally biased region" description="Basic residues" evidence="1">
    <location>
        <begin position="42"/>
        <end position="56"/>
    </location>
</feature>
<reference evidence="2 3" key="1">
    <citation type="journal article" date="2019" name="Int. J. Syst. Evol. Microbiol.">
        <title>The Global Catalogue of Microorganisms (GCM) 10K type strain sequencing project: providing services to taxonomists for standard genome sequencing and annotation.</title>
        <authorList>
            <consortium name="The Broad Institute Genomics Platform"/>
            <consortium name="The Broad Institute Genome Sequencing Center for Infectious Disease"/>
            <person name="Wu L."/>
            <person name="Ma J."/>
        </authorList>
    </citation>
    <scope>NUCLEOTIDE SEQUENCE [LARGE SCALE GENOMIC DNA]</scope>
    <source>
        <strain evidence="2 3">JCM 10667</strain>
    </source>
</reference>
<evidence type="ECO:0000256" key="1">
    <source>
        <dbReference type="SAM" id="MobiDB-lite"/>
    </source>
</evidence>
<organism evidence="2 3">
    <name type="scientific">Actinomadura livida</name>
    <dbReference type="NCBI Taxonomy" id="79909"/>
    <lineage>
        <taxon>Bacteria</taxon>
        <taxon>Bacillati</taxon>
        <taxon>Actinomycetota</taxon>
        <taxon>Actinomycetes</taxon>
        <taxon>Streptosporangiales</taxon>
        <taxon>Thermomonosporaceae</taxon>
        <taxon>Actinomadura</taxon>
    </lineage>
</organism>